<dbReference type="OrthoDB" id="1938526at2759"/>
<protein>
    <recommendedName>
        <fullName evidence="4">ELM2 domain-containing protein</fullName>
    </recommendedName>
</protein>
<organism evidence="2 3">
    <name type="scientific">Zizania palustris</name>
    <name type="common">Northern wild rice</name>
    <dbReference type="NCBI Taxonomy" id="103762"/>
    <lineage>
        <taxon>Eukaryota</taxon>
        <taxon>Viridiplantae</taxon>
        <taxon>Streptophyta</taxon>
        <taxon>Embryophyta</taxon>
        <taxon>Tracheophyta</taxon>
        <taxon>Spermatophyta</taxon>
        <taxon>Magnoliopsida</taxon>
        <taxon>Liliopsida</taxon>
        <taxon>Poales</taxon>
        <taxon>Poaceae</taxon>
        <taxon>BOP clade</taxon>
        <taxon>Oryzoideae</taxon>
        <taxon>Oryzeae</taxon>
        <taxon>Zizaniinae</taxon>
        <taxon>Zizania</taxon>
    </lineage>
</organism>
<dbReference type="Proteomes" id="UP000729402">
    <property type="component" value="Unassembled WGS sequence"/>
</dbReference>
<dbReference type="PANTHER" id="PTHR46872">
    <property type="entry name" value="DNA BINDING PROTEIN"/>
    <property type="match status" value="1"/>
</dbReference>
<proteinExistence type="predicted"/>
<evidence type="ECO:0000313" key="3">
    <source>
        <dbReference type="Proteomes" id="UP000729402"/>
    </source>
</evidence>
<feature type="region of interest" description="Disordered" evidence="1">
    <location>
        <begin position="288"/>
        <end position="310"/>
    </location>
</feature>
<gene>
    <name evidence="2" type="ORF">GUJ93_ZPchr0013g36810</name>
</gene>
<dbReference type="PANTHER" id="PTHR46872:SF10">
    <property type="entry name" value="MYB-LIKE DOMAIN-CONTAINING PROTEIN"/>
    <property type="match status" value="1"/>
</dbReference>
<comment type="caution">
    <text evidence="2">The sequence shown here is derived from an EMBL/GenBank/DDBJ whole genome shotgun (WGS) entry which is preliminary data.</text>
</comment>
<keyword evidence="3" id="KW-1185">Reference proteome</keyword>
<reference evidence="2" key="2">
    <citation type="submission" date="2021-02" db="EMBL/GenBank/DDBJ databases">
        <authorList>
            <person name="Kimball J.A."/>
            <person name="Haas M.W."/>
            <person name="Macchietto M."/>
            <person name="Kono T."/>
            <person name="Duquette J."/>
            <person name="Shao M."/>
        </authorList>
    </citation>
    <scope>NUCLEOTIDE SEQUENCE</scope>
    <source>
        <tissue evidence="2">Fresh leaf tissue</tissue>
    </source>
</reference>
<name>A0A8J6C3T4_ZIZPA</name>
<feature type="compositionally biased region" description="Low complexity" evidence="1">
    <location>
        <begin position="7"/>
        <end position="20"/>
    </location>
</feature>
<feature type="region of interest" description="Disordered" evidence="1">
    <location>
        <begin position="1"/>
        <end position="23"/>
    </location>
</feature>
<dbReference type="AlphaFoldDB" id="A0A8J6C3T4"/>
<sequence>MKRKRGAAGAQAGPSSPGPATRRRRRLALAVANTLMWVRNVAAGTLWTTPDRDRDLAEEERMREEFLDVRRRTYVSPSDPKSPYLQKKSQKISTPRTRSSDRIARKTPHTSSYLVSRKDIGTDPIECHVSVPDWKAPSEEDIADYKNDVDTIFSLGEVVCSLNMDTPPAYQLPQTRNARADKCNCQHPGSEACVRVHVNRAKCLLRNQLGKKVFRSFGLDAMGEEVLRSWTKEEKKKLGDIEKLVPQNKHSKFMQIALEQFSSKKQKDLTSYYYNVFLPRRLASVTRAETTNAKDDGINEDHSEKKRASP</sequence>
<feature type="region of interest" description="Disordered" evidence="1">
    <location>
        <begin position="72"/>
        <end position="111"/>
    </location>
</feature>
<evidence type="ECO:0000256" key="1">
    <source>
        <dbReference type="SAM" id="MobiDB-lite"/>
    </source>
</evidence>
<accession>A0A8J6C3T4</accession>
<dbReference type="EMBL" id="JAAALK010000079">
    <property type="protein sequence ID" value="KAG8098818.1"/>
    <property type="molecule type" value="Genomic_DNA"/>
</dbReference>
<reference evidence="2" key="1">
    <citation type="journal article" date="2021" name="bioRxiv">
        <title>Whole Genome Assembly and Annotation of Northern Wild Rice, Zizania palustris L., Supports a Whole Genome Duplication in the Zizania Genus.</title>
        <authorList>
            <person name="Haas M."/>
            <person name="Kono T."/>
            <person name="Macchietto M."/>
            <person name="Millas R."/>
            <person name="McGilp L."/>
            <person name="Shao M."/>
            <person name="Duquette J."/>
            <person name="Hirsch C.N."/>
            <person name="Kimball J."/>
        </authorList>
    </citation>
    <scope>NUCLEOTIDE SEQUENCE</scope>
    <source>
        <tissue evidence="2">Fresh leaf tissue</tissue>
    </source>
</reference>
<dbReference type="EMBL" id="JAAALK010000079">
    <property type="protein sequence ID" value="KAG8098819.1"/>
    <property type="molecule type" value="Genomic_DNA"/>
</dbReference>
<evidence type="ECO:0000313" key="2">
    <source>
        <dbReference type="EMBL" id="KAG8098818.1"/>
    </source>
</evidence>
<evidence type="ECO:0008006" key="4">
    <source>
        <dbReference type="Google" id="ProtNLM"/>
    </source>
</evidence>
<feature type="compositionally biased region" description="Basic and acidic residues" evidence="1">
    <location>
        <begin position="292"/>
        <end position="310"/>
    </location>
</feature>